<sequence>MGNKLSSNNAEYVDDEASLSLGEDFSDSSLELNDSRSVAAVSSSDAAADPAVNDTTSGGRQNLAFAPSLKDVSARAVAISAPQPQPDSGTPDPISKSPASPSPAAGTRICPILQNGRQVTKDFYWVLPERQARRNQLSGGIVEYENFGEVRPPAPPPRRVCRSESSGGVAGAGVGSGSSGSGSFRRAKKLCRRATSSASSPGSAIASSAASALLPHQWQQSQVRQVQDSVPGVTEDECCLALGLNSGDTRLAVQFLKVEQLFRLGLAERTACLAELRACSWCLETAGNSLTDKMTS</sequence>
<comment type="caution">
    <text evidence="2">The sequence shown here is derived from an EMBL/GenBank/DDBJ whole genome shotgun (WGS) entry which is preliminary data.</text>
</comment>
<evidence type="ECO:0000256" key="1">
    <source>
        <dbReference type="SAM" id="MobiDB-lite"/>
    </source>
</evidence>
<protein>
    <recommendedName>
        <fullName evidence="4">UBA domain-containing protein</fullName>
    </recommendedName>
</protein>
<dbReference type="OrthoDB" id="635774at2759"/>
<feature type="region of interest" description="Disordered" evidence="1">
    <location>
        <begin position="148"/>
        <end position="184"/>
    </location>
</feature>
<evidence type="ECO:0000313" key="3">
    <source>
        <dbReference type="Proteomes" id="UP000215902"/>
    </source>
</evidence>
<feature type="compositionally biased region" description="Gly residues" evidence="1">
    <location>
        <begin position="168"/>
        <end position="180"/>
    </location>
</feature>
<dbReference type="EMBL" id="NIVC01002955">
    <property type="protein sequence ID" value="PAA54181.1"/>
    <property type="molecule type" value="Genomic_DNA"/>
</dbReference>
<evidence type="ECO:0000313" key="2">
    <source>
        <dbReference type="EMBL" id="PAA54181.1"/>
    </source>
</evidence>
<feature type="region of interest" description="Disordered" evidence="1">
    <location>
        <begin position="81"/>
        <end position="109"/>
    </location>
</feature>
<feature type="compositionally biased region" description="Low complexity" evidence="1">
    <location>
        <begin position="35"/>
        <end position="52"/>
    </location>
</feature>
<dbReference type="STRING" id="282301.A0A267DY03"/>
<feature type="region of interest" description="Disordered" evidence="1">
    <location>
        <begin position="26"/>
        <end position="65"/>
    </location>
</feature>
<organism evidence="2 3">
    <name type="scientific">Macrostomum lignano</name>
    <dbReference type="NCBI Taxonomy" id="282301"/>
    <lineage>
        <taxon>Eukaryota</taxon>
        <taxon>Metazoa</taxon>
        <taxon>Spiralia</taxon>
        <taxon>Lophotrochozoa</taxon>
        <taxon>Platyhelminthes</taxon>
        <taxon>Rhabditophora</taxon>
        <taxon>Macrostomorpha</taxon>
        <taxon>Macrostomida</taxon>
        <taxon>Macrostomidae</taxon>
        <taxon>Macrostomum</taxon>
    </lineage>
</organism>
<proteinExistence type="predicted"/>
<dbReference type="Proteomes" id="UP000215902">
    <property type="component" value="Unassembled WGS sequence"/>
</dbReference>
<evidence type="ECO:0008006" key="4">
    <source>
        <dbReference type="Google" id="ProtNLM"/>
    </source>
</evidence>
<reference evidence="2 3" key="1">
    <citation type="submission" date="2017-06" db="EMBL/GenBank/DDBJ databases">
        <title>A platform for efficient transgenesis in Macrostomum lignano, a flatworm model organism for stem cell research.</title>
        <authorList>
            <person name="Berezikov E."/>
        </authorList>
    </citation>
    <scope>NUCLEOTIDE SEQUENCE [LARGE SCALE GENOMIC DNA]</scope>
    <source>
        <strain evidence="2">DV1</strain>
        <tissue evidence="2">Whole organism</tissue>
    </source>
</reference>
<accession>A0A267DY03</accession>
<gene>
    <name evidence="2" type="ORF">BOX15_Mlig007452g1</name>
</gene>
<name>A0A267DY03_9PLAT</name>
<keyword evidence="3" id="KW-1185">Reference proteome</keyword>
<dbReference type="AlphaFoldDB" id="A0A267DY03"/>